<dbReference type="GO" id="GO:0045499">
    <property type="term" value="F:chemorepellent activity"/>
    <property type="evidence" value="ECO:0007669"/>
    <property type="project" value="TreeGrafter"/>
</dbReference>
<keyword evidence="8" id="KW-0812">Transmembrane</keyword>
<feature type="domain" description="Ig-like" evidence="9">
    <location>
        <begin position="419"/>
        <end position="491"/>
    </location>
</feature>
<dbReference type="Ensembl" id="ENSPKIT00000013589.1">
    <property type="protein sequence ID" value="ENSPKIP00000032716.1"/>
    <property type="gene ID" value="ENSPKIG00000012691.1"/>
</dbReference>
<name>A0A3B3SRL4_9TELE</name>
<protein>
    <submittedName>
        <fullName evidence="11">Semaphorin 4G</fullName>
    </submittedName>
</protein>
<feature type="compositionally biased region" description="Pro residues" evidence="7">
    <location>
        <begin position="627"/>
        <end position="642"/>
    </location>
</feature>
<dbReference type="InterPro" id="IPR013783">
    <property type="entry name" value="Ig-like_fold"/>
</dbReference>
<keyword evidence="4" id="KW-1015">Disulfide bond</keyword>
<evidence type="ECO:0000256" key="4">
    <source>
        <dbReference type="ARBA" id="ARBA00023157"/>
    </source>
</evidence>
<dbReference type="SUPFAM" id="SSF48726">
    <property type="entry name" value="Immunoglobulin"/>
    <property type="match status" value="1"/>
</dbReference>
<evidence type="ECO:0000256" key="8">
    <source>
        <dbReference type="SAM" id="Phobius"/>
    </source>
</evidence>
<dbReference type="SMART" id="SM00423">
    <property type="entry name" value="PSI"/>
    <property type="match status" value="1"/>
</dbReference>
<keyword evidence="3 8" id="KW-0472">Membrane</keyword>
<keyword evidence="8" id="KW-1133">Transmembrane helix</keyword>
<evidence type="ECO:0000313" key="12">
    <source>
        <dbReference type="Proteomes" id="UP000261540"/>
    </source>
</evidence>
<dbReference type="PROSITE" id="PS50835">
    <property type="entry name" value="IG_LIKE"/>
    <property type="match status" value="1"/>
</dbReference>
<keyword evidence="5" id="KW-0325">Glycoprotein</keyword>
<accession>A0A3B3SRL4</accession>
<dbReference type="AlphaFoldDB" id="A0A3B3SRL4"/>
<feature type="compositionally biased region" description="Pro residues" evidence="7">
    <location>
        <begin position="517"/>
        <end position="532"/>
    </location>
</feature>
<dbReference type="InterPro" id="IPR002165">
    <property type="entry name" value="Plexin_repeat"/>
</dbReference>
<dbReference type="InterPro" id="IPR036352">
    <property type="entry name" value="Semap_dom_sf"/>
</dbReference>
<proteinExistence type="inferred from homology"/>
<comment type="similarity">
    <text evidence="2">Belongs to the semaphorin family.</text>
</comment>
<dbReference type="GO" id="GO:0030215">
    <property type="term" value="F:semaphorin receptor binding"/>
    <property type="evidence" value="ECO:0007669"/>
    <property type="project" value="InterPro"/>
</dbReference>
<feature type="domain" description="Sema" evidence="10">
    <location>
        <begin position="1"/>
        <end position="369"/>
    </location>
</feature>
<feature type="region of interest" description="Disordered" evidence="7">
    <location>
        <begin position="513"/>
        <end position="532"/>
    </location>
</feature>
<dbReference type="InterPro" id="IPR027231">
    <property type="entry name" value="Semaphorin"/>
</dbReference>
<dbReference type="Proteomes" id="UP000261540">
    <property type="component" value="Unplaced"/>
</dbReference>
<comment type="caution">
    <text evidence="6">Lacks conserved residue(s) required for the propagation of feature annotation.</text>
</comment>
<dbReference type="SMART" id="SM00630">
    <property type="entry name" value="Sema"/>
    <property type="match status" value="1"/>
</dbReference>
<evidence type="ECO:0000256" key="5">
    <source>
        <dbReference type="ARBA" id="ARBA00023180"/>
    </source>
</evidence>
<dbReference type="FunFam" id="2.60.40.10:FF:001170">
    <property type="entry name" value="Sema domain, immunoglobulin domain (Ig), short basic domain, secreted, (Semaphorin) 3F"/>
    <property type="match status" value="1"/>
</dbReference>
<dbReference type="PANTHER" id="PTHR11036:SF17">
    <property type="entry name" value="SEMAPHORIN-4G"/>
    <property type="match status" value="1"/>
</dbReference>
<dbReference type="GO" id="GO:0071526">
    <property type="term" value="P:semaphorin-plexin signaling pathway"/>
    <property type="evidence" value="ECO:0007669"/>
    <property type="project" value="TreeGrafter"/>
</dbReference>
<dbReference type="Pfam" id="PF01437">
    <property type="entry name" value="PSI"/>
    <property type="match status" value="1"/>
</dbReference>
<dbReference type="GO" id="GO:0001755">
    <property type="term" value="P:neural crest cell migration"/>
    <property type="evidence" value="ECO:0007669"/>
    <property type="project" value="TreeGrafter"/>
</dbReference>
<dbReference type="InterPro" id="IPR016201">
    <property type="entry name" value="PSI"/>
</dbReference>
<dbReference type="InterPro" id="IPR001627">
    <property type="entry name" value="Semap_dom"/>
</dbReference>
<dbReference type="GO" id="GO:0005886">
    <property type="term" value="C:plasma membrane"/>
    <property type="evidence" value="ECO:0007669"/>
    <property type="project" value="TreeGrafter"/>
</dbReference>
<dbReference type="SUPFAM" id="SSF103575">
    <property type="entry name" value="Plexin repeat"/>
    <property type="match status" value="1"/>
</dbReference>
<evidence type="ECO:0000313" key="11">
    <source>
        <dbReference type="Ensembl" id="ENSPKIP00000032716.1"/>
    </source>
</evidence>
<feature type="transmembrane region" description="Helical" evidence="8">
    <location>
        <begin position="543"/>
        <end position="571"/>
    </location>
</feature>
<dbReference type="SUPFAM" id="SSF101912">
    <property type="entry name" value="Sema domain"/>
    <property type="match status" value="1"/>
</dbReference>
<dbReference type="GO" id="GO:0030335">
    <property type="term" value="P:positive regulation of cell migration"/>
    <property type="evidence" value="ECO:0007669"/>
    <property type="project" value="TreeGrafter"/>
</dbReference>
<dbReference type="Gene3D" id="2.130.10.10">
    <property type="entry name" value="YVTN repeat-like/Quinoprotein amine dehydrogenase"/>
    <property type="match status" value="1"/>
</dbReference>
<evidence type="ECO:0000256" key="1">
    <source>
        <dbReference type="ARBA" id="ARBA00004370"/>
    </source>
</evidence>
<dbReference type="InterPro" id="IPR036179">
    <property type="entry name" value="Ig-like_dom_sf"/>
</dbReference>
<evidence type="ECO:0000256" key="7">
    <source>
        <dbReference type="SAM" id="MobiDB-lite"/>
    </source>
</evidence>
<keyword evidence="12" id="KW-1185">Reference proteome</keyword>
<dbReference type="STRING" id="1676925.ENSPKIP00000032716"/>
<dbReference type="PROSITE" id="PS51004">
    <property type="entry name" value="SEMA"/>
    <property type="match status" value="1"/>
</dbReference>
<sequence>SWARNYSTLLLEDSEAVLYVGAREVLYALDARNISAPGGNQSVSPGPRCPVQGACLFYAGGFTGKMRGWGKRAEGAICVVPEADFVGSAMLRESINSSIGDDDKIYFFFTERSQEQTAYYSQTRVARVARVCKGDWGGQRTLQKKWTSFLKARLLCSIPDYEFHLNVLRDVFVMEAPGQASQDSIFYGIFGLEWKNVKTSAVCRYSIKEVQNAFDGPYMENEDSKWTEYRGNVPEPRPGSCITDAFRAKGINSSRDLPDDVLNFVRRHPLVSQHIRPMENRPLLVKRRVSYTQIAVLRVAALDGQQYDLLFIGTDDGWLHRAVEVRGQVHITEELQLFQKPQPVEKIVISQAQRSVYVGSPSAVLQLPLSTCGRYSSCYDCVFARDPLCAWDGAACVEVQSRGGRFIPGPDPANGVYLPADSTIRRKRSVMSGDDVLLQCELRSNLATPQWTMDGRELQGYGLDSGYRVGTDGLLLIGARPEQSGRYICLAAENGLRIPVAIYAVWVRPGPGEPTSLPDPPTEQPLPSPPAPLPQTFRNMETLYISLVAILGGLCLVLTTVLLYVSFCAVAGPHRGKRLSHQQGGAERKRSSHLELKTISSRCNGKWEEAEDSGAEGSTGGGFLQIPPLPEAPPLPAPPPLPASEYANGLSATLPSVLRKMNGNSYMLLRQADPESTSPLYHSFTEELNRILEKRKHTQLVTSQPDESSV</sequence>
<dbReference type="Pfam" id="PF01403">
    <property type="entry name" value="Sema"/>
    <property type="match status" value="1"/>
</dbReference>
<dbReference type="GeneTree" id="ENSGT00940000157186"/>
<dbReference type="InterPro" id="IPR015943">
    <property type="entry name" value="WD40/YVTN_repeat-like_dom_sf"/>
</dbReference>
<evidence type="ECO:0000256" key="2">
    <source>
        <dbReference type="ARBA" id="ARBA00009492"/>
    </source>
</evidence>
<dbReference type="Gene3D" id="2.60.40.10">
    <property type="entry name" value="Immunoglobulins"/>
    <property type="match status" value="1"/>
</dbReference>
<evidence type="ECO:0000256" key="3">
    <source>
        <dbReference type="ARBA" id="ARBA00023136"/>
    </source>
</evidence>
<reference evidence="11" key="1">
    <citation type="submission" date="2025-08" db="UniProtKB">
        <authorList>
            <consortium name="Ensembl"/>
        </authorList>
    </citation>
    <scope>IDENTIFICATION</scope>
</reference>
<reference evidence="11" key="2">
    <citation type="submission" date="2025-09" db="UniProtKB">
        <authorList>
            <consortium name="Ensembl"/>
        </authorList>
    </citation>
    <scope>IDENTIFICATION</scope>
</reference>
<evidence type="ECO:0000256" key="6">
    <source>
        <dbReference type="PROSITE-ProRule" id="PRU00352"/>
    </source>
</evidence>
<evidence type="ECO:0000259" key="9">
    <source>
        <dbReference type="PROSITE" id="PS50835"/>
    </source>
</evidence>
<comment type="subcellular location">
    <subcellularLocation>
        <location evidence="1">Membrane</location>
    </subcellularLocation>
</comment>
<feature type="region of interest" description="Disordered" evidence="7">
    <location>
        <begin position="605"/>
        <end position="646"/>
    </location>
</feature>
<dbReference type="Gene3D" id="3.30.1680.10">
    <property type="entry name" value="ligand-binding face of the semaphorins, domain 2"/>
    <property type="match status" value="1"/>
</dbReference>
<evidence type="ECO:0000259" key="10">
    <source>
        <dbReference type="PROSITE" id="PS51004"/>
    </source>
</evidence>
<dbReference type="PANTHER" id="PTHR11036">
    <property type="entry name" value="SEMAPHORIN"/>
    <property type="match status" value="1"/>
</dbReference>
<organism evidence="11 12">
    <name type="scientific">Paramormyrops kingsleyae</name>
    <dbReference type="NCBI Taxonomy" id="1676925"/>
    <lineage>
        <taxon>Eukaryota</taxon>
        <taxon>Metazoa</taxon>
        <taxon>Chordata</taxon>
        <taxon>Craniata</taxon>
        <taxon>Vertebrata</taxon>
        <taxon>Euteleostomi</taxon>
        <taxon>Actinopterygii</taxon>
        <taxon>Neopterygii</taxon>
        <taxon>Teleostei</taxon>
        <taxon>Osteoglossocephala</taxon>
        <taxon>Osteoglossomorpha</taxon>
        <taxon>Osteoglossiformes</taxon>
        <taxon>Mormyridae</taxon>
        <taxon>Paramormyrops</taxon>
    </lineage>
</organism>
<dbReference type="InterPro" id="IPR007110">
    <property type="entry name" value="Ig-like_dom"/>
</dbReference>
<dbReference type="GO" id="GO:0007411">
    <property type="term" value="P:axon guidance"/>
    <property type="evidence" value="ECO:0007669"/>
    <property type="project" value="TreeGrafter"/>
</dbReference>